<gene>
    <name evidence="2" type="ORF">P0O24_11830</name>
</gene>
<evidence type="ECO:0000313" key="3">
    <source>
        <dbReference type="Proteomes" id="UP001215956"/>
    </source>
</evidence>
<sequence length="43" mass="4803">MEVVGYGLCCWRCFNSTTARRDGRGDLSSDASGSRNDGYNLRR</sequence>
<protein>
    <recommendedName>
        <fullName evidence="4">DUF1289 domain-containing protein</fullName>
    </recommendedName>
</protein>
<accession>A0ABT5XI16</accession>
<name>A0ABT5XI16_9EURY</name>
<keyword evidence="3" id="KW-1185">Reference proteome</keyword>
<feature type="region of interest" description="Disordered" evidence="1">
    <location>
        <begin position="18"/>
        <end position="43"/>
    </location>
</feature>
<reference evidence="2 3" key="1">
    <citation type="submission" date="2023-03" db="EMBL/GenBank/DDBJ databases">
        <title>Whole genome sequencing of Methanotrichaceae archaeon M04Ac.</title>
        <authorList>
            <person name="Khomyakova M.A."/>
            <person name="Merkel A.Y."/>
            <person name="Slobodkin A.I."/>
        </authorList>
    </citation>
    <scope>NUCLEOTIDE SEQUENCE [LARGE SCALE GENOMIC DNA]</scope>
    <source>
        <strain evidence="2 3">M04Ac</strain>
    </source>
</reference>
<evidence type="ECO:0000256" key="1">
    <source>
        <dbReference type="SAM" id="MobiDB-lite"/>
    </source>
</evidence>
<proteinExistence type="predicted"/>
<organism evidence="2 3">
    <name type="scientific">Candidatus Methanocrinis alkalitolerans</name>
    <dbReference type="NCBI Taxonomy" id="3033395"/>
    <lineage>
        <taxon>Archaea</taxon>
        <taxon>Methanobacteriati</taxon>
        <taxon>Methanobacteriota</taxon>
        <taxon>Stenosarchaea group</taxon>
        <taxon>Methanomicrobia</taxon>
        <taxon>Methanotrichales</taxon>
        <taxon>Methanotrichaceae</taxon>
        <taxon>Methanocrinis</taxon>
    </lineage>
</organism>
<dbReference type="RefSeq" id="WP_316969961.1">
    <property type="nucleotide sequence ID" value="NZ_JARFPL010000058.1"/>
</dbReference>
<dbReference type="Proteomes" id="UP001215956">
    <property type="component" value="Unassembled WGS sequence"/>
</dbReference>
<evidence type="ECO:0008006" key="4">
    <source>
        <dbReference type="Google" id="ProtNLM"/>
    </source>
</evidence>
<comment type="caution">
    <text evidence="2">The sequence shown here is derived from an EMBL/GenBank/DDBJ whole genome shotgun (WGS) entry which is preliminary data.</text>
</comment>
<dbReference type="EMBL" id="JARFPL010000058">
    <property type="protein sequence ID" value="MDF0594268.1"/>
    <property type="molecule type" value="Genomic_DNA"/>
</dbReference>
<evidence type="ECO:0000313" key="2">
    <source>
        <dbReference type="EMBL" id="MDF0594268.1"/>
    </source>
</evidence>